<dbReference type="InterPro" id="IPR001680">
    <property type="entry name" value="WD40_rpt"/>
</dbReference>
<dbReference type="FunFam" id="2.130.10.10:FF:000005">
    <property type="entry name" value="Putative echinoderm microtubule-associated protein-like 1"/>
    <property type="match status" value="1"/>
</dbReference>
<keyword evidence="7" id="KW-0206">Cytoskeleton</keyword>
<feature type="repeat" description="WD" evidence="8">
    <location>
        <begin position="649"/>
        <end position="690"/>
    </location>
</feature>
<evidence type="ECO:0000259" key="11">
    <source>
        <dbReference type="Pfam" id="PF23409"/>
    </source>
</evidence>
<evidence type="ECO:0000256" key="4">
    <source>
        <dbReference type="ARBA" id="ARBA00022574"/>
    </source>
</evidence>
<dbReference type="PANTHER" id="PTHR13720:SF50">
    <property type="entry name" value="ECHINODERM MICROTUBULE-ASSOCIATED PROTEIN-LIKE 2"/>
    <property type="match status" value="1"/>
</dbReference>
<evidence type="ECO:0000256" key="6">
    <source>
        <dbReference type="ARBA" id="ARBA00022737"/>
    </source>
</evidence>
<organism evidence="13 14">
    <name type="scientific">Nannospalax galili</name>
    <name type="common">Northern Israeli blind subterranean mole rat</name>
    <name type="synonym">Spalax galili</name>
    <dbReference type="NCBI Taxonomy" id="1026970"/>
    <lineage>
        <taxon>Eukaryota</taxon>
        <taxon>Metazoa</taxon>
        <taxon>Chordata</taxon>
        <taxon>Craniata</taxon>
        <taxon>Vertebrata</taxon>
        <taxon>Euteleostomi</taxon>
        <taxon>Mammalia</taxon>
        <taxon>Eutheria</taxon>
        <taxon>Euarchontoglires</taxon>
        <taxon>Glires</taxon>
        <taxon>Rodentia</taxon>
        <taxon>Myomorpha</taxon>
        <taxon>Muroidea</taxon>
        <taxon>Spalacidae</taxon>
        <taxon>Spalacinae</taxon>
        <taxon>Nannospalax</taxon>
    </lineage>
</organism>
<keyword evidence="6" id="KW-0677">Repeat</keyword>
<accession>A0A8C6RAU0</accession>
<evidence type="ECO:0000256" key="9">
    <source>
        <dbReference type="SAM" id="Coils"/>
    </source>
</evidence>
<gene>
    <name evidence="13" type="primary">Eml2</name>
</gene>
<sequence length="842" mass="90837">MATGGRAWGGDRARAGAGGAGCGCGGAMAERGPAFCGLYDTSSLLQYCNDDNLSGTSGMEVDDRVSALEQRLQLQEDELAVLKAALADALRRLRACEEQGAALRARGTPKGRAPPRLGTTASVCQLLKGLPITRTPLNGSGPPRRVGGYATSPSSPKKEATSGRSSRRYLSPERLASVRREDPRSRTTSSSSNCSAKKEGKTKEVIFSMEEGSVKMFLRGRPVPMLIPAELAPTYSLDTRSEPPSSRLKLDWVYGYRGRDCRANLYLLPTGEVVYFVASVAVLYSVEEQRQRHYLGHNDDIKCLAVHPDMVTIATGQVAGTTKEGKPLPPHVRVWDSVSLSTLHVLGLGVFDRAVCCVGFSKSNGGNLLCAVDESNDHVLSVWDWAKETKVVDCKCSTEAVLVATFHPTDPTLLITCGKSHIYFWSLEGGSLSKRQGLFEKHEKPKYVLCVTFLEGGDVVTGDSGGNLYVWGKGGNRITQAVLGAHDGGVFGLCALRDGTLVSGGGRDRRVVLWGSDYSKLQEVEVPEDFGPVRTVAEGQGDTLYVGTTRNSILLGSVHTGFVLLVQGHVEELWGLATHPSRAQFVTCGQDKVVHLWSSESHQPLWSRTIEDPARSAGFHPSGSVLAVGTVTGRWLLLDTDTHDLVAIHTDGNEPISVVTFSPDGAYLAVGSHDNLVYVYTVDQGGRKVSRLGKCSGHSSFITHLDWAQDSSCFVTNSGDYEILYWDPATCKQITSADTMRNVEWATATCVLGFGVFGIWSEGADGTDINAVARSHDRKLLASADDFGKVHLFSYPCCQPRALSHKYGGHSSHVTNVAFLWDDSMALTTGGKDTSVLQWRVV</sequence>
<evidence type="ECO:0000256" key="7">
    <source>
        <dbReference type="ARBA" id="ARBA00023212"/>
    </source>
</evidence>
<evidence type="ECO:0000313" key="13">
    <source>
        <dbReference type="Ensembl" id="ENSNGAP00000015717.1"/>
    </source>
</evidence>
<dbReference type="GO" id="GO:0000226">
    <property type="term" value="P:microtubule cytoskeleton organization"/>
    <property type="evidence" value="ECO:0007669"/>
    <property type="project" value="TreeGrafter"/>
</dbReference>
<dbReference type="InterPro" id="IPR015943">
    <property type="entry name" value="WD40/YVTN_repeat-like_dom_sf"/>
</dbReference>
<evidence type="ECO:0000256" key="2">
    <source>
        <dbReference type="ARBA" id="ARBA00006489"/>
    </source>
</evidence>
<dbReference type="CTD" id="24139"/>
<feature type="compositionally biased region" description="Basic and acidic residues" evidence="10">
    <location>
        <begin position="176"/>
        <end position="185"/>
    </location>
</feature>
<feature type="coiled-coil region" evidence="9">
    <location>
        <begin position="65"/>
        <end position="106"/>
    </location>
</feature>
<feature type="repeat" description="WD" evidence="8">
    <location>
        <begin position="483"/>
        <end position="514"/>
    </location>
</feature>
<dbReference type="PROSITE" id="PS50294">
    <property type="entry name" value="WD_REPEATS_REGION"/>
    <property type="match status" value="2"/>
</dbReference>
<keyword evidence="14" id="KW-1185">Reference proteome</keyword>
<evidence type="ECO:0000259" key="12">
    <source>
        <dbReference type="Pfam" id="PF23414"/>
    </source>
</evidence>
<dbReference type="Pfam" id="PF23409">
    <property type="entry name" value="Beta-prop_EML"/>
    <property type="match status" value="1"/>
</dbReference>
<comment type="subcellular location">
    <subcellularLocation>
        <location evidence="1">Cytoplasm</location>
        <location evidence="1">Cytoskeleton</location>
    </subcellularLocation>
</comment>
<dbReference type="InterPro" id="IPR050630">
    <property type="entry name" value="WD_repeat_EMAP"/>
</dbReference>
<proteinExistence type="inferred from homology"/>
<keyword evidence="9" id="KW-0175">Coiled coil</keyword>
<keyword evidence="4 8" id="KW-0853">WD repeat</keyword>
<evidence type="ECO:0000313" key="14">
    <source>
        <dbReference type="Proteomes" id="UP000694381"/>
    </source>
</evidence>
<dbReference type="AlphaFoldDB" id="A0A8C6RAU0"/>
<dbReference type="Proteomes" id="UP000694381">
    <property type="component" value="Unassembled WGS sequence"/>
</dbReference>
<dbReference type="SMART" id="SM00320">
    <property type="entry name" value="WD40"/>
    <property type="match status" value="11"/>
</dbReference>
<reference evidence="13" key="2">
    <citation type="submission" date="2025-09" db="UniProtKB">
        <authorList>
            <consortium name="Ensembl"/>
        </authorList>
    </citation>
    <scope>IDENTIFICATION</scope>
</reference>
<dbReference type="InterPro" id="IPR036322">
    <property type="entry name" value="WD40_repeat_dom_sf"/>
</dbReference>
<feature type="repeat" description="WD" evidence="8">
    <location>
        <begin position="807"/>
        <end position="842"/>
    </location>
</feature>
<dbReference type="FunFam" id="2.130.10.10:FF:000011">
    <property type="entry name" value="Echinoderm microtubule-associated protein-like 2 isoform 1"/>
    <property type="match status" value="1"/>
</dbReference>
<dbReference type="GO" id="GO:0031115">
    <property type="term" value="P:negative regulation of microtubule polymerization"/>
    <property type="evidence" value="ECO:0007669"/>
    <property type="project" value="Ensembl"/>
</dbReference>
<evidence type="ECO:0000256" key="8">
    <source>
        <dbReference type="PROSITE-ProRule" id="PRU00221"/>
    </source>
</evidence>
<name>A0A8C6RAU0_NANGA</name>
<dbReference type="SUPFAM" id="SSF50978">
    <property type="entry name" value="WD40 repeat-like"/>
    <property type="match status" value="1"/>
</dbReference>
<evidence type="ECO:0000256" key="10">
    <source>
        <dbReference type="SAM" id="MobiDB-lite"/>
    </source>
</evidence>
<dbReference type="PANTHER" id="PTHR13720">
    <property type="entry name" value="WD-40 REPEAT PROTEIN"/>
    <property type="match status" value="1"/>
</dbReference>
<dbReference type="InterPro" id="IPR055442">
    <property type="entry name" value="Beta-prop_EML-like_2nd"/>
</dbReference>
<dbReference type="OrthoDB" id="47802at2759"/>
<reference evidence="13" key="1">
    <citation type="submission" date="2025-08" db="UniProtKB">
        <authorList>
            <consortium name="Ensembl"/>
        </authorList>
    </citation>
    <scope>IDENTIFICATION</scope>
</reference>
<feature type="region of interest" description="Disordered" evidence="10">
    <location>
        <begin position="132"/>
        <end position="201"/>
    </location>
</feature>
<protein>
    <submittedName>
        <fullName evidence="13">Echinoderm microtubule associated protein like 2</fullName>
    </submittedName>
</protein>
<dbReference type="Pfam" id="PF03451">
    <property type="entry name" value="HELP"/>
    <property type="match status" value="1"/>
</dbReference>
<comment type="similarity">
    <text evidence="2">Belongs to the WD repeat EMAP family.</text>
</comment>
<feature type="domain" description="EML-like second beta-propeller" evidence="12">
    <location>
        <begin position="573"/>
        <end position="841"/>
    </location>
</feature>
<dbReference type="RefSeq" id="XP_008850268.1">
    <property type="nucleotide sequence ID" value="XM_008852046.2"/>
</dbReference>
<dbReference type="InterPro" id="IPR005108">
    <property type="entry name" value="HELP"/>
</dbReference>
<keyword evidence="3" id="KW-0963">Cytoplasm</keyword>
<dbReference type="GO" id="GO:0010968">
    <property type="term" value="P:regulation of microtubule nucleation"/>
    <property type="evidence" value="ECO:0007669"/>
    <property type="project" value="Ensembl"/>
</dbReference>
<dbReference type="Gene3D" id="2.130.10.10">
    <property type="entry name" value="YVTN repeat-like/Quinoprotein amine dehydrogenase"/>
    <property type="match status" value="2"/>
</dbReference>
<dbReference type="SUPFAM" id="SSF50998">
    <property type="entry name" value="Quinoprotein alcohol dehydrogenase-like"/>
    <property type="match status" value="1"/>
</dbReference>
<evidence type="ECO:0000256" key="1">
    <source>
        <dbReference type="ARBA" id="ARBA00004245"/>
    </source>
</evidence>
<evidence type="ECO:0000256" key="3">
    <source>
        <dbReference type="ARBA" id="ARBA00022490"/>
    </source>
</evidence>
<evidence type="ECO:0000256" key="5">
    <source>
        <dbReference type="ARBA" id="ARBA00022701"/>
    </source>
</evidence>
<dbReference type="GeneID" id="103749199"/>
<feature type="repeat" description="WD" evidence="8">
    <location>
        <begin position="566"/>
        <end position="607"/>
    </location>
</feature>
<dbReference type="PROSITE" id="PS50082">
    <property type="entry name" value="WD_REPEATS_2"/>
    <property type="match status" value="5"/>
</dbReference>
<dbReference type="InterPro" id="IPR011047">
    <property type="entry name" value="Quinoprotein_ADH-like_sf"/>
</dbReference>
<dbReference type="InterPro" id="IPR055439">
    <property type="entry name" value="Beta-prop_EML_1st"/>
</dbReference>
<keyword evidence="5" id="KW-0493">Microtubule</keyword>
<feature type="domain" description="EML-like first beta-propeller" evidence="11">
    <location>
        <begin position="290"/>
        <end position="555"/>
    </location>
</feature>
<dbReference type="GO" id="GO:0072686">
    <property type="term" value="C:mitotic spindle"/>
    <property type="evidence" value="ECO:0007669"/>
    <property type="project" value="Ensembl"/>
</dbReference>
<dbReference type="Ensembl" id="ENSNGAT00000021324.1">
    <property type="protein sequence ID" value="ENSNGAP00000015717.1"/>
    <property type="gene ID" value="ENSNGAG00000016674.1"/>
</dbReference>
<dbReference type="GeneTree" id="ENSGT00940000153887"/>
<feature type="repeat" description="WD" evidence="8">
    <location>
        <begin position="695"/>
        <end position="736"/>
    </location>
</feature>
<dbReference type="GO" id="GO:0005874">
    <property type="term" value="C:microtubule"/>
    <property type="evidence" value="ECO:0007669"/>
    <property type="project" value="UniProtKB-KW"/>
</dbReference>
<dbReference type="GO" id="GO:0008017">
    <property type="term" value="F:microtubule binding"/>
    <property type="evidence" value="ECO:0007669"/>
    <property type="project" value="Ensembl"/>
</dbReference>
<dbReference type="Pfam" id="PF23414">
    <property type="entry name" value="Beta-prop_EML_2"/>
    <property type="match status" value="1"/>
</dbReference>
<dbReference type="CDD" id="cd21948">
    <property type="entry name" value="TD_EMAP2"/>
    <property type="match status" value="1"/>
</dbReference>